<comment type="caution">
    <text evidence="2">The sequence shown here is derived from an EMBL/GenBank/DDBJ whole genome shotgun (WGS) entry which is preliminary data.</text>
</comment>
<accession>A0A8H4VLZ0</accession>
<proteinExistence type="predicted"/>
<evidence type="ECO:0000313" key="2">
    <source>
        <dbReference type="EMBL" id="KAF4614442.1"/>
    </source>
</evidence>
<organism evidence="2 3">
    <name type="scientific">Agrocybe pediades</name>
    <dbReference type="NCBI Taxonomy" id="84607"/>
    <lineage>
        <taxon>Eukaryota</taxon>
        <taxon>Fungi</taxon>
        <taxon>Dikarya</taxon>
        <taxon>Basidiomycota</taxon>
        <taxon>Agaricomycotina</taxon>
        <taxon>Agaricomycetes</taxon>
        <taxon>Agaricomycetidae</taxon>
        <taxon>Agaricales</taxon>
        <taxon>Agaricineae</taxon>
        <taxon>Strophariaceae</taxon>
        <taxon>Agrocybe</taxon>
    </lineage>
</organism>
<evidence type="ECO:0000313" key="3">
    <source>
        <dbReference type="Proteomes" id="UP000521872"/>
    </source>
</evidence>
<feature type="domain" description="DUF6533" evidence="1">
    <location>
        <begin position="18"/>
        <end position="61"/>
    </location>
</feature>
<dbReference type="AlphaFoldDB" id="A0A8H4VLZ0"/>
<protein>
    <recommendedName>
        <fullName evidence="1">DUF6533 domain-containing protein</fullName>
    </recommendedName>
</protein>
<sequence>MISDEAIELLRHENARAYLAVAAATCALYDHVTTLDEEIELVWRRKWSVVQMLFLFNRYAGDVLLM</sequence>
<gene>
    <name evidence="2" type="ORF">D9613_002490</name>
</gene>
<dbReference type="Proteomes" id="UP000521872">
    <property type="component" value="Unassembled WGS sequence"/>
</dbReference>
<dbReference type="Pfam" id="PF20151">
    <property type="entry name" value="DUF6533"/>
    <property type="match status" value="1"/>
</dbReference>
<evidence type="ECO:0000259" key="1">
    <source>
        <dbReference type="Pfam" id="PF20151"/>
    </source>
</evidence>
<keyword evidence="3" id="KW-1185">Reference proteome</keyword>
<reference evidence="2 3" key="1">
    <citation type="submission" date="2019-12" db="EMBL/GenBank/DDBJ databases">
        <authorList>
            <person name="Floudas D."/>
            <person name="Bentzer J."/>
            <person name="Ahren D."/>
            <person name="Johansson T."/>
            <person name="Persson P."/>
            <person name="Tunlid A."/>
        </authorList>
    </citation>
    <scope>NUCLEOTIDE SEQUENCE [LARGE SCALE GENOMIC DNA]</scope>
    <source>
        <strain evidence="2 3">CBS 102.39</strain>
    </source>
</reference>
<dbReference type="EMBL" id="JAACJL010000044">
    <property type="protein sequence ID" value="KAF4614442.1"/>
    <property type="molecule type" value="Genomic_DNA"/>
</dbReference>
<name>A0A8H4VLZ0_9AGAR</name>
<dbReference type="InterPro" id="IPR045340">
    <property type="entry name" value="DUF6533"/>
</dbReference>